<dbReference type="SUPFAM" id="SSF51735">
    <property type="entry name" value="NAD(P)-binding Rossmann-fold domains"/>
    <property type="match status" value="1"/>
</dbReference>
<proteinExistence type="predicted"/>
<dbReference type="EMBL" id="CADIKI010000057">
    <property type="protein sequence ID" value="CAB3810929.1"/>
    <property type="molecule type" value="Genomic_DNA"/>
</dbReference>
<dbReference type="Gene3D" id="3.40.50.720">
    <property type="entry name" value="NAD(P)-binding Rossmann-like Domain"/>
    <property type="match status" value="1"/>
</dbReference>
<dbReference type="Pfam" id="PF01370">
    <property type="entry name" value="Epimerase"/>
    <property type="match status" value="1"/>
</dbReference>
<protein>
    <recommendedName>
        <fullName evidence="1">NAD-dependent epimerase/dehydratase domain-containing protein</fullName>
    </recommendedName>
</protein>
<keyword evidence="3" id="KW-1185">Reference proteome</keyword>
<dbReference type="InterPro" id="IPR051783">
    <property type="entry name" value="NAD(P)-dependent_oxidoreduct"/>
</dbReference>
<dbReference type="InterPro" id="IPR036291">
    <property type="entry name" value="NAD(P)-bd_dom_sf"/>
</dbReference>
<dbReference type="GO" id="GO:0005737">
    <property type="term" value="C:cytoplasm"/>
    <property type="evidence" value="ECO:0007669"/>
    <property type="project" value="TreeGrafter"/>
</dbReference>
<evidence type="ECO:0000313" key="3">
    <source>
        <dbReference type="Proteomes" id="UP000494252"/>
    </source>
</evidence>
<reference evidence="2 3" key="1">
    <citation type="submission" date="2020-04" db="EMBL/GenBank/DDBJ databases">
        <authorList>
            <person name="De Canck E."/>
        </authorList>
    </citation>
    <scope>NUCLEOTIDE SEQUENCE [LARGE SCALE GENOMIC DNA]</scope>
    <source>
        <strain evidence="2 3">LMG 27177</strain>
    </source>
</reference>
<sequence length="303" mass="31935">MRVFVTGATGWVGSAVIRELIEAGHEVIGLVRSARGVEKLAAVGGRSLVGSLEDVERLREGASEADAVIHTAFNHDWSRFAENSLVERSAIEAIGATLEGSSRPFLVTSGVALLAPGRIATEENIAPPVSERFPRASEAVVSELIARGVGATTIRLAPSVHGMGDHGFVPRLAAIAREKGVSAYVGEGLNRWPAVHRYDATRVYRLALEKVTAGAFHAIGETGVALKDIAEAISRSLGLPLVSLSPDEAAEHFGWFAPFVAVDAPAASDRTRALLGWMPEQAGLLADLRQSGYFSIGSATSSH</sequence>
<evidence type="ECO:0000313" key="2">
    <source>
        <dbReference type="EMBL" id="CAB3810929.1"/>
    </source>
</evidence>
<accession>A0A6J5H2J1</accession>
<feature type="domain" description="NAD-dependent epimerase/dehydratase" evidence="1">
    <location>
        <begin position="3"/>
        <end position="214"/>
    </location>
</feature>
<dbReference type="AlphaFoldDB" id="A0A6J5H2J1"/>
<organism evidence="2 3">
    <name type="scientific">Paraburkholderia fynbosensis</name>
    <dbReference type="NCBI Taxonomy" id="1200993"/>
    <lineage>
        <taxon>Bacteria</taxon>
        <taxon>Pseudomonadati</taxon>
        <taxon>Pseudomonadota</taxon>
        <taxon>Betaproteobacteria</taxon>
        <taxon>Burkholderiales</taxon>
        <taxon>Burkholderiaceae</taxon>
        <taxon>Paraburkholderia</taxon>
    </lineage>
</organism>
<dbReference type="CDD" id="cd05262">
    <property type="entry name" value="SDR_a7"/>
    <property type="match status" value="1"/>
</dbReference>
<dbReference type="InterPro" id="IPR001509">
    <property type="entry name" value="Epimerase_deHydtase"/>
</dbReference>
<evidence type="ECO:0000259" key="1">
    <source>
        <dbReference type="Pfam" id="PF01370"/>
    </source>
</evidence>
<gene>
    <name evidence="2" type="ORF">LMG27177_07607</name>
</gene>
<dbReference type="PANTHER" id="PTHR48079:SF6">
    <property type="entry name" value="NAD(P)-BINDING DOMAIN-CONTAINING PROTEIN-RELATED"/>
    <property type="match status" value="1"/>
</dbReference>
<dbReference type="RefSeq" id="WP_175166501.1">
    <property type="nucleotide sequence ID" value="NZ_CADIKI010000057.1"/>
</dbReference>
<name>A0A6J5H2J1_9BURK</name>
<dbReference type="PANTHER" id="PTHR48079">
    <property type="entry name" value="PROTEIN YEEZ"/>
    <property type="match status" value="1"/>
</dbReference>
<dbReference type="Proteomes" id="UP000494252">
    <property type="component" value="Unassembled WGS sequence"/>
</dbReference>
<dbReference type="GO" id="GO:0004029">
    <property type="term" value="F:aldehyde dehydrogenase (NAD+) activity"/>
    <property type="evidence" value="ECO:0007669"/>
    <property type="project" value="TreeGrafter"/>
</dbReference>